<dbReference type="PROSITE" id="PS50893">
    <property type="entry name" value="ABC_TRANSPORTER_2"/>
    <property type="match status" value="1"/>
</dbReference>
<dbReference type="InterPro" id="IPR017871">
    <property type="entry name" value="ABC_transporter-like_CS"/>
</dbReference>
<gene>
    <name evidence="6" type="ORF">CP523_11140</name>
    <name evidence="7" type="ORF">NH397_03485</name>
</gene>
<name>A0A9N7PLN0_CLOSE</name>
<dbReference type="GO" id="GO:0005524">
    <property type="term" value="F:ATP binding"/>
    <property type="evidence" value="ECO:0007669"/>
    <property type="project" value="UniProtKB-KW"/>
</dbReference>
<dbReference type="AlphaFoldDB" id="A0A9N7PLN0"/>
<dbReference type="RefSeq" id="WP_066677064.1">
    <property type="nucleotide sequence ID" value="NZ_CABMIZ010000022.1"/>
</dbReference>
<dbReference type="SUPFAM" id="SSF52540">
    <property type="entry name" value="P-loop containing nucleoside triphosphate hydrolases"/>
    <property type="match status" value="1"/>
</dbReference>
<proteinExistence type="inferred from homology"/>
<evidence type="ECO:0000256" key="2">
    <source>
        <dbReference type="ARBA" id="ARBA00022448"/>
    </source>
</evidence>
<dbReference type="EMBL" id="CP023671">
    <property type="protein sequence ID" value="AYE34921.1"/>
    <property type="molecule type" value="Genomic_DNA"/>
</dbReference>
<dbReference type="SMART" id="SM00382">
    <property type="entry name" value="AAA"/>
    <property type="match status" value="1"/>
</dbReference>
<dbReference type="Proteomes" id="UP001055437">
    <property type="component" value="Chromosome"/>
</dbReference>
<evidence type="ECO:0000256" key="3">
    <source>
        <dbReference type="ARBA" id="ARBA00022741"/>
    </source>
</evidence>
<dbReference type="GeneID" id="303561239"/>
<dbReference type="OrthoDB" id="9809205at2"/>
<dbReference type="KEGG" id="csep:CP523_11140"/>
<evidence type="ECO:0000256" key="1">
    <source>
        <dbReference type="ARBA" id="ARBA00005417"/>
    </source>
</evidence>
<evidence type="ECO:0000313" key="8">
    <source>
        <dbReference type="Proteomes" id="UP000280586"/>
    </source>
</evidence>
<dbReference type="InterPro" id="IPR003593">
    <property type="entry name" value="AAA+_ATPase"/>
</dbReference>
<organism evidence="6 8">
    <name type="scientific">Clostridium septicum</name>
    <dbReference type="NCBI Taxonomy" id="1504"/>
    <lineage>
        <taxon>Bacteria</taxon>
        <taxon>Bacillati</taxon>
        <taxon>Bacillota</taxon>
        <taxon>Clostridia</taxon>
        <taxon>Eubacteriales</taxon>
        <taxon>Clostridiaceae</taxon>
        <taxon>Clostridium</taxon>
    </lineage>
</organism>
<feature type="domain" description="ABC transporter" evidence="5">
    <location>
        <begin position="6"/>
        <end position="234"/>
    </location>
</feature>
<dbReference type="GO" id="GO:0016887">
    <property type="term" value="F:ATP hydrolysis activity"/>
    <property type="evidence" value="ECO:0007669"/>
    <property type="project" value="InterPro"/>
</dbReference>
<keyword evidence="3" id="KW-0547">Nucleotide-binding</keyword>
<protein>
    <submittedName>
        <fullName evidence="7">ATP-binding cassette domain-containing protein</fullName>
    </submittedName>
    <submittedName>
        <fullName evidence="6">Bacitracin ABC transporter ATP-binding protein</fullName>
    </submittedName>
</protein>
<dbReference type="Proteomes" id="UP000280586">
    <property type="component" value="Chromosome"/>
</dbReference>
<dbReference type="PROSITE" id="PS00211">
    <property type="entry name" value="ABC_TRANSPORTER_1"/>
    <property type="match status" value="1"/>
</dbReference>
<evidence type="ECO:0000259" key="5">
    <source>
        <dbReference type="PROSITE" id="PS50893"/>
    </source>
</evidence>
<reference evidence="7" key="2">
    <citation type="submission" date="2022-06" db="EMBL/GenBank/DDBJ databases">
        <authorList>
            <person name="Holder M.E."/>
            <person name="Ajami N.J."/>
            <person name="Petrosino J.F."/>
        </authorList>
    </citation>
    <scope>NUCLEOTIDE SEQUENCE</scope>
    <source>
        <strain evidence="7">RMA 8861</strain>
    </source>
</reference>
<keyword evidence="9" id="KW-1185">Reference proteome</keyword>
<evidence type="ECO:0000313" key="7">
    <source>
        <dbReference type="EMBL" id="USS01513.1"/>
    </source>
</evidence>
<reference evidence="6 8" key="1">
    <citation type="submission" date="2017-09" db="EMBL/GenBank/DDBJ databases">
        <authorList>
            <person name="Thomas P."/>
            <person name="Seyboldt C."/>
        </authorList>
    </citation>
    <scope>NUCLEOTIDE SEQUENCE [LARGE SCALE GENOMIC DNA]</scope>
    <source>
        <strain evidence="6 8">DSM 7534</strain>
    </source>
</reference>
<dbReference type="PANTHER" id="PTHR43335">
    <property type="entry name" value="ABC TRANSPORTER, ATP-BINDING PROTEIN"/>
    <property type="match status" value="1"/>
</dbReference>
<dbReference type="PANTHER" id="PTHR43335:SF8">
    <property type="entry name" value="ABC TRANSPORTER, ATP-BINDING PROTEIN"/>
    <property type="match status" value="1"/>
</dbReference>
<dbReference type="EMBL" id="CP099799">
    <property type="protein sequence ID" value="USS01513.1"/>
    <property type="molecule type" value="Genomic_DNA"/>
</dbReference>
<dbReference type="InterPro" id="IPR027417">
    <property type="entry name" value="P-loop_NTPase"/>
</dbReference>
<evidence type="ECO:0000256" key="4">
    <source>
        <dbReference type="ARBA" id="ARBA00022840"/>
    </source>
</evidence>
<evidence type="ECO:0000313" key="6">
    <source>
        <dbReference type="EMBL" id="AYE34921.1"/>
    </source>
</evidence>
<evidence type="ECO:0000313" key="9">
    <source>
        <dbReference type="Proteomes" id="UP001055437"/>
    </source>
</evidence>
<accession>A0A9N7PLN0</accession>
<keyword evidence="4 6" id="KW-0067">ATP-binding</keyword>
<dbReference type="Pfam" id="PF00005">
    <property type="entry name" value="ABC_tran"/>
    <property type="match status" value="1"/>
</dbReference>
<dbReference type="Gene3D" id="3.40.50.300">
    <property type="entry name" value="P-loop containing nucleotide triphosphate hydrolases"/>
    <property type="match status" value="1"/>
</dbReference>
<comment type="similarity">
    <text evidence="1">Belongs to the ABC transporter superfamily.</text>
</comment>
<sequence>MSENILVTRNLCKNYGKTVVLDNINMTVKKGSIYGLVGKNGAGKTTIVRMALSLANITAGEIELFNKTTEREKVIQHSRIGAMIETPAFFPGLTAKQNLEYYRIQRGIADKSSVDEALKLVGLSDAGRKKFKGFSLGMKQRLGLALALLGNPDFLILDEPINGLDPIGIKEIREILLELNKIKDVTILISSHILGELSQLATNYGFINSGKLVEEISAEELEERCKHCLSIKVDNVEKASIILEKELNCKDYEILNDGLIKVYKHLDEPYLVNSKLVKNDIKVYSLERTGSNLEEYFLELVGGNQNA</sequence>
<dbReference type="InterPro" id="IPR003439">
    <property type="entry name" value="ABC_transporter-like_ATP-bd"/>
</dbReference>
<keyword evidence="2" id="KW-0813">Transport</keyword>